<dbReference type="Proteomes" id="UP000027616">
    <property type="component" value="Chromosome I"/>
</dbReference>
<dbReference type="GO" id="GO:0006629">
    <property type="term" value="P:lipid metabolic process"/>
    <property type="evidence" value="ECO:0007669"/>
    <property type="project" value="UniProtKB-KW"/>
</dbReference>
<dbReference type="InterPro" id="IPR016181">
    <property type="entry name" value="Acyl_CoA_acyltransferase"/>
</dbReference>
<dbReference type="eggNOG" id="COG3176">
    <property type="taxonomic scope" value="Bacteria"/>
</dbReference>
<dbReference type="Pfam" id="PF19576">
    <property type="entry name" value="Acyltransf_2"/>
    <property type="match status" value="1"/>
</dbReference>
<dbReference type="STRING" id="1433126.BN938_1599"/>
<keyword evidence="2" id="KW-0444">Lipid biosynthesis</keyword>
<evidence type="ECO:0000259" key="6">
    <source>
        <dbReference type="SMART" id="SM00563"/>
    </source>
</evidence>
<keyword evidence="5" id="KW-0012">Acyltransferase</keyword>
<keyword evidence="3" id="KW-0808">Transferase</keyword>
<sequence length="574" mass="65236">MHKVFSENDLGIPYTNGFNRLVVNGIKKMLGLDRLNELYNASYCENGVDFAAKVLDNLSLSYEVRGGLENIPAQGAFIAIANHPHGALDGLLLADLIVRRRPDSKFMGNFLLERVEPMRDMFLKVNPFDARARRNISGVRAALEHLKNGGGLILFPAGEVSTYYNNLTHCEDKPWAESMMRFIKNAGVEVLPIYISGTNSRKFHFYGKIHPSLRTVRLPLELLNKSNKKINIRIGAPVSKHRQKYLPDLQQYSNYLRANVYYLEEIPEANPSATKAMSGDQTIAKGCAKGVLAAEIASLAQKCKIMSVGTMELYLCDYGDIPHIMNEIARLREYTFRNIGEGTGRSEDRDEFDMSYRHLFIWESHKQEIVGAYRLGMGREILQRSGIEGFYSYTLFEYSSKFRTILEDCIELGRTFIVPEYQRQNKPLMLLWQGILQILTANSDYRYLLGSVTMSNSYSTKAKVLMVNYFKEHHWDKTLAKMVVPRNGIGALAKVKINTALLKNIDDIALIDKLIIDLDSDNMAMPVLFKKYLSQGSKFIGFNVDHDFNDCLDGLAILDVRNIPMDTIKMLEKR</sequence>
<evidence type="ECO:0000256" key="3">
    <source>
        <dbReference type="ARBA" id="ARBA00022679"/>
    </source>
</evidence>
<reference evidence="7 8" key="1">
    <citation type="journal article" date="2015" name="Genome Announc.">
        <title>Complete Genome Sequence of the Novel Leech Symbiont Mucinivorans hirudinis M3T.</title>
        <authorList>
            <person name="Nelson M.C."/>
            <person name="Bomar L."/>
            <person name="Graf J."/>
        </authorList>
    </citation>
    <scope>NUCLEOTIDE SEQUENCE [LARGE SCALE GENOMIC DNA]</scope>
    <source>
        <strain evidence="8">M3</strain>
    </source>
</reference>
<dbReference type="SUPFAM" id="SSF55729">
    <property type="entry name" value="Acyl-CoA N-acyltransferases (Nat)"/>
    <property type="match status" value="1"/>
</dbReference>
<dbReference type="SMART" id="SM00563">
    <property type="entry name" value="PlsC"/>
    <property type="match status" value="1"/>
</dbReference>
<dbReference type="PANTHER" id="PTHR37323:SF1">
    <property type="entry name" value="L-ORNITHINE N(ALPHA)-ACYLTRANSFERASE"/>
    <property type="match status" value="1"/>
</dbReference>
<dbReference type="HOGENOM" id="CLU_033329_1_0_10"/>
<dbReference type="PATRIC" id="fig|1433126.3.peg.1584"/>
<evidence type="ECO:0000256" key="5">
    <source>
        <dbReference type="ARBA" id="ARBA00023315"/>
    </source>
</evidence>
<dbReference type="Gene3D" id="3.40.630.30">
    <property type="match status" value="1"/>
</dbReference>
<evidence type="ECO:0000256" key="2">
    <source>
        <dbReference type="ARBA" id="ARBA00022516"/>
    </source>
</evidence>
<dbReference type="InterPro" id="IPR002123">
    <property type="entry name" value="Plipid/glycerol_acylTrfase"/>
</dbReference>
<dbReference type="eggNOG" id="COG0204">
    <property type="taxonomic scope" value="Bacteria"/>
</dbReference>
<dbReference type="Pfam" id="PF13444">
    <property type="entry name" value="Acetyltransf_5"/>
    <property type="match status" value="1"/>
</dbReference>
<dbReference type="EMBL" id="HG934468">
    <property type="protein sequence ID" value="CDN31686.1"/>
    <property type="molecule type" value="Genomic_DNA"/>
</dbReference>
<dbReference type="PANTHER" id="PTHR37323">
    <property type="entry name" value="GCN5-RELATED N-ACETYLTRANSFERASE"/>
    <property type="match status" value="1"/>
</dbReference>
<dbReference type="SMR" id="A0A060R8A1"/>
<proteinExistence type="predicted"/>
<dbReference type="KEGG" id="rbc:BN938_1599"/>
<dbReference type="SUPFAM" id="SSF69593">
    <property type="entry name" value="Glycerol-3-phosphate (1)-acyltransferase"/>
    <property type="match status" value="1"/>
</dbReference>
<evidence type="ECO:0000256" key="4">
    <source>
        <dbReference type="ARBA" id="ARBA00023098"/>
    </source>
</evidence>
<keyword evidence="4" id="KW-0443">Lipid metabolism</keyword>
<protein>
    <submittedName>
        <fullName evidence="7">Putative hemolysin</fullName>
    </submittedName>
</protein>
<dbReference type="GO" id="GO:0016746">
    <property type="term" value="F:acyltransferase activity"/>
    <property type="evidence" value="ECO:0007669"/>
    <property type="project" value="UniProtKB-KW"/>
</dbReference>
<evidence type="ECO:0000313" key="7">
    <source>
        <dbReference type="EMBL" id="CDN31686.1"/>
    </source>
</evidence>
<name>A0A060R8A1_9BACT</name>
<dbReference type="InterPro" id="IPR052351">
    <property type="entry name" value="Ornithine_N-alpha-AT"/>
</dbReference>
<comment type="pathway">
    <text evidence="1">Lipid metabolism.</text>
</comment>
<accession>A0A060R8A1</accession>
<keyword evidence="8" id="KW-1185">Reference proteome</keyword>
<gene>
    <name evidence="7" type="ORF">BN938_1599</name>
</gene>
<feature type="domain" description="Phospholipid/glycerol acyltransferase" evidence="6">
    <location>
        <begin position="77"/>
        <end position="198"/>
    </location>
</feature>
<dbReference type="AlphaFoldDB" id="A0A060R8A1"/>
<evidence type="ECO:0000256" key="1">
    <source>
        <dbReference type="ARBA" id="ARBA00005189"/>
    </source>
</evidence>
<dbReference type="InterPro" id="IPR045746">
    <property type="entry name" value="ACT14924-like_Acyltransf_dom"/>
</dbReference>
<evidence type="ECO:0000313" key="8">
    <source>
        <dbReference type="Proteomes" id="UP000027616"/>
    </source>
</evidence>
<organism evidence="7 8">
    <name type="scientific">Mucinivorans hirudinis</name>
    <dbReference type="NCBI Taxonomy" id="1433126"/>
    <lineage>
        <taxon>Bacteria</taxon>
        <taxon>Pseudomonadati</taxon>
        <taxon>Bacteroidota</taxon>
        <taxon>Bacteroidia</taxon>
        <taxon>Bacteroidales</taxon>
        <taxon>Rikenellaceae</taxon>
        <taxon>Mucinivorans</taxon>
    </lineage>
</organism>